<proteinExistence type="predicted"/>
<protein>
    <submittedName>
        <fullName evidence="2">Uncharacterized protein</fullName>
    </submittedName>
</protein>
<reference evidence="2" key="1">
    <citation type="journal article" date="2021" name="Nat. Commun.">
        <title>Genetic determinants of endophytism in the Arabidopsis root mycobiome.</title>
        <authorList>
            <person name="Mesny F."/>
            <person name="Miyauchi S."/>
            <person name="Thiergart T."/>
            <person name="Pickel B."/>
            <person name="Atanasova L."/>
            <person name="Karlsson M."/>
            <person name="Huettel B."/>
            <person name="Barry K.W."/>
            <person name="Haridas S."/>
            <person name="Chen C."/>
            <person name="Bauer D."/>
            <person name="Andreopoulos W."/>
            <person name="Pangilinan J."/>
            <person name="LaButti K."/>
            <person name="Riley R."/>
            <person name="Lipzen A."/>
            <person name="Clum A."/>
            <person name="Drula E."/>
            <person name="Henrissat B."/>
            <person name="Kohler A."/>
            <person name="Grigoriev I.V."/>
            <person name="Martin F.M."/>
            <person name="Hacquard S."/>
        </authorList>
    </citation>
    <scope>NUCLEOTIDE SEQUENCE</scope>
    <source>
        <strain evidence="2">MPI-CAGE-CH-0235</strain>
    </source>
</reference>
<keyword evidence="1" id="KW-0812">Transmembrane</keyword>
<keyword evidence="1" id="KW-0472">Membrane</keyword>
<evidence type="ECO:0000313" key="3">
    <source>
        <dbReference type="Proteomes" id="UP000813444"/>
    </source>
</evidence>
<feature type="transmembrane region" description="Helical" evidence="1">
    <location>
        <begin position="76"/>
        <end position="99"/>
    </location>
</feature>
<evidence type="ECO:0000313" key="2">
    <source>
        <dbReference type="EMBL" id="KAH7310668.1"/>
    </source>
</evidence>
<comment type="caution">
    <text evidence="2">The sequence shown here is derived from an EMBL/GenBank/DDBJ whole genome shotgun (WGS) entry which is preliminary data.</text>
</comment>
<accession>A0A8K0WML1</accession>
<name>A0A8K0WML1_9HYPO</name>
<dbReference type="EMBL" id="JAGPNK010000012">
    <property type="protein sequence ID" value="KAH7310668.1"/>
    <property type="molecule type" value="Genomic_DNA"/>
</dbReference>
<keyword evidence="3" id="KW-1185">Reference proteome</keyword>
<gene>
    <name evidence="2" type="ORF">B0I35DRAFT_481967</name>
</gene>
<organism evidence="2 3">
    <name type="scientific">Stachybotrys elegans</name>
    <dbReference type="NCBI Taxonomy" id="80388"/>
    <lineage>
        <taxon>Eukaryota</taxon>
        <taxon>Fungi</taxon>
        <taxon>Dikarya</taxon>
        <taxon>Ascomycota</taxon>
        <taxon>Pezizomycotina</taxon>
        <taxon>Sordariomycetes</taxon>
        <taxon>Hypocreomycetidae</taxon>
        <taxon>Hypocreales</taxon>
        <taxon>Stachybotryaceae</taxon>
        <taxon>Stachybotrys</taxon>
    </lineage>
</organism>
<dbReference type="AlphaFoldDB" id="A0A8K0WML1"/>
<feature type="transmembrane region" description="Helical" evidence="1">
    <location>
        <begin position="705"/>
        <end position="724"/>
    </location>
</feature>
<keyword evidence="1" id="KW-1133">Transmembrane helix</keyword>
<evidence type="ECO:0000256" key="1">
    <source>
        <dbReference type="SAM" id="Phobius"/>
    </source>
</evidence>
<dbReference type="OrthoDB" id="3034003at2759"/>
<dbReference type="Proteomes" id="UP000813444">
    <property type="component" value="Unassembled WGS sequence"/>
</dbReference>
<sequence length="725" mass="78668">MMLTIAQASGLIAAGVMVVQYLLPTALVIVLVKLVGTENTAASWSTVNRTISNTIWPLLLGADSTGTRNRSNGVVAVAWTMTIGAALIVIAGIAAPLGLRDEVSPSAAEPVYFEYARDPTAWGRSTQVRPNARFGRYCEFGRRINCPGQYQGVDFVETSPGNFESVQNSNSSTVNTTIPSNFTTIFSSATSDPGNTLSGLFDIQYRRWTAGSVAIIDRGQPRVRGDFRYMETLIPHETIQLKEGLIVDTRNNPGIGFRNHTVPLNLDHGGTWSEDLTWLEPVTSCADTNLTVEIETVDTESFLDNSTVFLVDRGAFRGLDLTALETRPWGDNQTLDLAGRAHKAARMYNVLIADTLNISLPLSPPSRTLRRINVEDAGLDSNLQFFGTIDTELISISSIAGIQGATDDEPSIRVPRSFRSQDEEGRRMMFVSNFTAIAQVCSGYYGVEDSIDWRAANISNPAVHCGLILGASPIEGDDGTLTLTNRVTIKRKNIYICASAIRAGVKTVDFRYNGTSGHLANLRVERIQDKVYPSNDSRPLWAVEQSWPQRMTFDPLWGMVDDSYENAEGLSTMRSEKLWVPAGVAHTTAFGTAAGSDSLAGNVAPGLTIANVYMGTSAFNLYSSDMSFSQVERFSRLSANETSVSQIPELIATDTLASLLVGTKTAIRTAPVEYPASLMVNDAPTGLSRANIVVYRRVVRYDLRYAIPGLILLGLLAAVLAVAGD</sequence>
<feature type="transmembrane region" description="Helical" evidence="1">
    <location>
        <begin position="12"/>
        <end position="35"/>
    </location>
</feature>